<dbReference type="HOGENOM" id="CLU_2689411_0_0_1"/>
<evidence type="ECO:0000313" key="2">
    <source>
        <dbReference type="Proteomes" id="UP000054279"/>
    </source>
</evidence>
<keyword evidence="2" id="KW-1185">Reference proteome</keyword>
<proteinExistence type="predicted"/>
<evidence type="ECO:0000313" key="1">
    <source>
        <dbReference type="EMBL" id="KIJ24185.1"/>
    </source>
</evidence>
<dbReference type="EMBL" id="KN837520">
    <property type="protein sequence ID" value="KIJ24185.1"/>
    <property type="molecule type" value="Genomic_DNA"/>
</dbReference>
<reference evidence="1 2" key="1">
    <citation type="submission" date="2014-06" db="EMBL/GenBank/DDBJ databases">
        <title>Evolutionary Origins and Diversification of the Mycorrhizal Mutualists.</title>
        <authorList>
            <consortium name="DOE Joint Genome Institute"/>
            <consortium name="Mycorrhizal Genomics Consortium"/>
            <person name="Kohler A."/>
            <person name="Kuo A."/>
            <person name="Nagy L.G."/>
            <person name="Floudas D."/>
            <person name="Copeland A."/>
            <person name="Barry K.W."/>
            <person name="Cichocki N."/>
            <person name="Veneault-Fourrey C."/>
            <person name="LaButti K."/>
            <person name="Lindquist E.A."/>
            <person name="Lipzen A."/>
            <person name="Lundell T."/>
            <person name="Morin E."/>
            <person name="Murat C."/>
            <person name="Riley R."/>
            <person name="Ohm R."/>
            <person name="Sun H."/>
            <person name="Tunlid A."/>
            <person name="Henrissat B."/>
            <person name="Grigoriev I.V."/>
            <person name="Hibbett D.S."/>
            <person name="Martin F."/>
        </authorList>
    </citation>
    <scope>NUCLEOTIDE SEQUENCE [LARGE SCALE GENOMIC DNA]</scope>
    <source>
        <strain evidence="1 2">SS14</strain>
    </source>
</reference>
<gene>
    <name evidence="1" type="ORF">M422DRAFT_39266</name>
</gene>
<name>A0A0C9UG19_SPHS4</name>
<accession>A0A0C9UG19</accession>
<sequence length="74" mass="8398">MHYTFQAIYSSHPAFTTIFSNAIRYKVAEASRSQLSSQALLLLSNQKTGIPSALLKSMYKGYFVSFLLEISWSR</sequence>
<organism evidence="1 2">
    <name type="scientific">Sphaerobolus stellatus (strain SS14)</name>
    <dbReference type="NCBI Taxonomy" id="990650"/>
    <lineage>
        <taxon>Eukaryota</taxon>
        <taxon>Fungi</taxon>
        <taxon>Dikarya</taxon>
        <taxon>Basidiomycota</taxon>
        <taxon>Agaricomycotina</taxon>
        <taxon>Agaricomycetes</taxon>
        <taxon>Phallomycetidae</taxon>
        <taxon>Geastrales</taxon>
        <taxon>Sphaerobolaceae</taxon>
        <taxon>Sphaerobolus</taxon>
    </lineage>
</organism>
<dbReference type="Proteomes" id="UP000054279">
    <property type="component" value="Unassembled WGS sequence"/>
</dbReference>
<protein>
    <submittedName>
        <fullName evidence="1">Uncharacterized protein</fullName>
    </submittedName>
</protein>
<dbReference type="AlphaFoldDB" id="A0A0C9UG19"/>